<comment type="caution">
    <text evidence="6">The sequence shown here is derived from an EMBL/GenBank/DDBJ whole genome shotgun (WGS) entry which is preliminary data.</text>
</comment>
<keyword evidence="7" id="KW-1185">Reference proteome</keyword>
<dbReference type="InterPro" id="IPR036388">
    <property type="entry name" value="WH-like_DNA-bd_sf"/>
</dbReference>
<feature type="region of interest" description="Disordered" evidence="4">
    <location>
        <begin position="145"/>
        <end position="172"/>
    </location>
</feature>
<evidence type="ECO:0000256" key="1">
    <source>
        <dbReference type="ARBA" id="ARBA00023015"/>
    </source>
</evidence>
<evidence type="ECO:0000256" key="3">
    <source>
        <dbReference type="ARBA" id="ARBA00023163"/>
    </source>
</evidence>
<feature type="compositionally biased region" description="Polar residues" evidence="4">
    <location>
        <begin position="162"/>
        <end position="172"/>
    </location>
</feature>
<accession>A0ABW5HBD1</accession>
<feature type="domain" description="HTH marR-type" evidence="5">
    <location>
        <begin position="14"/>
        <end position="143"/>
    </location>
</feature>
<organism evidence="6 7">
    <name type="scientific">Amycolatopsis silviterrae</name>
    <dbReference type="NCBI Taxonomy" id="1656914"/>
    <lineage>
        <taxon>Bacteria</taxon>
        <taxon>Bacillati</taxon>
        <taxon>Actinomycetota</taxon>
        <taxon>Actinomycetes</taxon>
        <taxon>Pseudonocardiales</taxon>
        <taxon>Pseudonocardiaceae</taxon>
        <taxon>Amycolatopsis</taxon>
    </lineage>
</organism>
<keyword evidence="2" id="KW-0238">DNA-binding</keyword>
<dbReference type="Pfam" id="PF12802">
    <property type="entry name" value="MarR_2"/>
    <property type="match status" value="1"/>
</dbReference>
<evidence type="ECO:0000256" key="4">
    <source>
        <dbReference type="SAM" id="MobiDB-lite"/>
    </source>
</evidence>
<dbReference type="SUPFAM" id="SSF46785">
    <property type="entry name" value="Winged helix' DNA-binding domain"/>
    <property type="match status" value="1"/>
</dbReference>
<dbReference type="PANTHER" id="PTHR42756">
    <property type="entry name" value="TRANSCRIPTIONAL REGULATOR, MARR"/>
    <property type="match status" value="1"/>
</dbReference>
<dbReference type="PANTHER" id="PTHR42756:SF1">
    <property type="entry name" value="TRANSCRIPTIONAL REPRESSOR OF EMRAB OPERON"/>
    <property type="match status" value="1"/>
</dbReference>
<dbReference type="Gene3D" id="1.10.10.10">
    <property type="entry name" value="Winged helix-like DNA-binding domain superfamily/Winged helix DNA-binding domain"/>
    <property type="match status" value="1"/>
</dbReference>
<dbReference type="InterPro" id="IPR000835">
    <property type="entry name" value="HTH_MarR-typ"/>
</dbReference>
<dbReference type="SMART" id="SM00347">
    <property type="entry name" value="HTH_MARR"/>
    <property type="match status" value="1"/>
</dbReference>
<gene>
    <name evidence="6" type="ORF">ACFSVL_23485</name>
</gene>
<evidence type="ECO:0000256" key="2">
    <source>
        <dbReference type="ARBA" id="ARBA00023125"/>
    </source>
</evidence>
<keyword evidence="3" id="KW-0804">Transcription</keyword>
<proteinExistence type="predicted"/>
<evidence type="ECO:0000259" key="5">
    <source>
        <dbReference type="PROSITE" id="PS50995"/>
    </source>
</evidence>
<keyword evidence="1" id="KW-0805">Transcription regulation</keyword>
<dbReference type="PROSITE" id="PS50995">
    <property type="entry name" value="HTH_MARR_2"/>
    <property type="match status" value="1"/>
</dbReference>
<dbReference type="EMBL" id="JBHUKS010000016">
    <property type="protein sequence ID" value="MFD2470371.1"/>
    <property type="molecule type" value="Genomic_DNA"/>
</dbReference>
<evidence type="ECO:0000313" key="7">
    <source>
        <dbReference type="Proteomes" id="UP001597483"/>
    </source>
</evidence>
<reference evidence="7" key="1">
    <citation type="journal article" date="2019" name="Int. J. Syst. Evol. Microbiol.">
        <title>The Global Catalogue of Microorganisms (GCM) 10K type strain sequencing project: providing services to taxonomists for standard genome sequencing and annotation.</title>
        <authorList>
            <consortium name="The Broad Institute Genomics Platform"/>
            <consortium name="The Broad Institute Genome Sequencing Center for Infectious Disease"/>
            <person name="Wu L."/>
            <person name="Ma J."/>
        </authorList>
    </citation>
    <scope>NUCLEOTIDE SEQUENCE [LARGE SCALE GENOMIC DNA]</scope>
    <source>
        <strain evidence="7">CGMCC 4.7641</strain>
    </source>
</reference>
<dbReference type="InterPro" id="IPR036390">
    <property type="entry name" value="WH_DNA-bd_sf"/>
</dbReference>
<dbReference type="Proteomes" id="UP001597483">
    <property type="component" value="Unassembled WGS sequence"/>
</dbReference>
<name>A0ABW5HBD1_9PSEU</name>
<protein>
    <submittedName>
        <fullName evidence="6">MarR family winged helix-turn-helix transcriptional regulator</fullName>
    </submittedName>
</protein>
<evidence type="ECO:0000313" key="6">
    <source>
        <dbReference type="EMBL" id="MFD2470371.1"/>
    </source>
</evidence>
<dbReference type="RefSeq" id="WP_378307556.1">
    <property type="nucleotide sequence ID" value="NZ_JBHUKS010000016.1"/>
</dbReference>
<sequence length="172" mass="18958">MSGPLVPGGIGEHASCLLVKLGQVAFRLAEDRLHEVGLRVRHYSVLQALADNGPMSQLSLGAYLRIDPATMVSSLDDLETLEFAARARDPEDRRRYVVDLSKAGRETLRKANTVLADLDRHVLSDLPQRSRDSLHKLLARMNEGETLPGEFDRMRDQAGPTKMSSASSPSPR</sequence>